<dbReference type="Pfam" id="PF00903">
    <property type="entry name" value="Glyoxalase"/>
    <property type="match status" value="2"/>
</dbReference>
<gene>
    <name evidence="2" type="ORF">H3309_00455</name>
</gene>
<dbReference type="KEGG" id="sand:H3309_00455"/>
<sequence>MANHHGDWIWYELMTPDARAATAFYAPMLGWTVRDDPDYAEITASDGMVGGMLQLTPAMTEGGARPGWVGYVAVDNVDSMVGSITAGGGRLLMPARDMPGVGRFAMVADPHGAPFYVMTPTGEGEASAFSYDRPRLGHCAWNELMTPDAPAALHFYGQRFGWVADGGMDMPGIGRYDFLRHTGRGAEGAPHAMLGAMMPLMPGVPHAVWSFYFRVADIDAAVVHIQDHGGTLMQPPIEIPGGEYSLNAADPQGAHFGLVGPRL</sequence>
<dbReference type="SUPFAM" id="SSF54593">
    <property type="entry name" value="Glyoxalase/Bleomycin resistance protein/Dihydroxybiphenyl dioxygenase"/>
    <property type="match status" value="2"/>
</dbReference>
<dbReference type="EMBL" id="CP059851">
    <property type="protein sequence ID" value="QMW24458.1"/>
    <property type="molecule type" value="Genomic_DNA"/>
</dbReference>
<proteinExistence type="predicted"/>
<feature type="domain" description="VOC" evidence="1">
    <location>
        <begin position="5"/>
        <end position="120"/>
    </location>
</feature>
<keyword evidence="3" id="KW-1185">Reference proteome</keyword>
<dbReference type="PROSITE" id="PS51819">
    <property type="entry name" value="VOC"/>
    <property type="match status" value="2"/>
</dbReference>
<dbReference type="PANTHER" id="PTHR33993">
    <property type="entry name" value="GLYOXALASE-RELATED"/>
    <property type="match status" value="1"/>
</dbReference>
<evidence type="ECO:0000313" key="3">
    <source>
        <dbReference type="Proteomes" id="UP000515292"/>
    </source>
</evidence>
<protein>
    <submittedName>
        <fullName evidence="2">VOC family protein</fullName>
    </submittedName>
</protein>
<feature type="domain" description="VOC" evidence="1">
    <location>
        <begin position="135"/>
        <end position="261"/>
    </location>
</feature>
<dbReference type="InterPro" id="IPR004360">
    <property type="entry name" value="Glyas_Fos-R_dOase_dom"/>
</dbReference>
<dbReference type="CDD" id="cd07247">
    <property type="entry name" value="SgaA_N_like"/>
    <property type="match status" value="2"/>
</dbReference>
<dbReference type="Proteomes" id="UP000515292">
    <property type="component" value="Chromosome"/>
</dbReference>
<dbReference type="PANTHER" id="PTHR33993:SF14">
    <property type="entry name" value="GB|AAF24581.1"/>
    <property type="match status" value="1"/>
</dbReference>
<name>A0A7G5IM66_9SPHN</name>
<dbReference type="AlphaFoldDB" id="A0A7G5IM66"/>
<evidence type="ECO:0000259" key="1">
    <source>
        <dbReference type="PROSITE" id="PS51819"/>
    </source>
</evidence>
<dbReference type="Gene3D" id="3.10.180.10">
    <property type="entry name" value="2,3-Dihydroxybiphenyl 1,2-Dioxygenase, domain 1"/>
    <property type="match status" value="2"/>
</dbReference>
<accession>A0A7G5IM66</accession>
<dbReference type="InterPro" id="IPR037523">
    <property type="entry name" value="VOC_core"/>
</dbReference>
<evidence type="ECO:0000313" key="2">
    <source>
        <dbReference type="EMBL" id="QMW24458.1"/>
    </source>
</evidence>
<reference evidence="2 3" key="1">
    <citation type="submission" date="2020-07" db="EMBL/GenBank/DDBJ databases">
        <title>Complete genome sequence for Sandaracinobacter sp. M6.</title>
        <authorList>
            <person name="Tang Y."/>
            <person name="Liu Q."/>
            <person name="Guo Z."/>
            <person name="Lei P."/>
            <person name="Huang B."/>
        </authorList>
    </citation>
    <scope>NUCLEOTIDE SEQUENCE [LARGE SCALE GENOMIC DNA]</scope>
    <source>
        <strain evidence="2 3">M6</strain>
    </source>
</reference>
<organism evidence="2 3">
    <name type="scientific">Sandaracinobacteroides saxicola</name>
    <dbReference type="NCBI Taxonomy" id="2759707"/>
    <lineage>
        <taxon>Bacteria</taxon>
        <taxon>Pseudomonadati</taxon>
        <taxon>Pseudomonadota</taxon>
        <taxon>Alphaproteobacteria</taxon>
        <taxon>Sphingomonadales</taxon>
        <taxon>Sphingosinicellaceae</taxon>
        <taxon>Sandaracinobacteroides</taxon>
    </lineage>
</organism>
<dbReference type="InterPro" id="IPR052164">
    <property type="entry name" value="Anthracycline_SecMetBiosynth"/>
</dbReference>
<dbReference type="InterPro" id="IPR029068">
    <property type="entry name" value="Glyas_Bleomycin-R_OHBP_Dase"/>
</dbReference>